<name>A0ACC0A1Y7_CATRO</name>
<proteinExistence type="predicted"/>
<accession>A0ACC0A1Y7</accession>
<evidence type="ECO:0000313" key="2">
    <source>
        <dbReference type="Proteomes" id="UP001060085"/>
    </source>
</evidence>
<protein>
    <submittedName>
        <fullName evidence="1">Uncharacterized protein</fullName>
    </submittedName>
</protein>
<reference evidence="2" key="1">
    <citation type="journal article" date="2023" name="Nat. Plants">
        <title>Single-cell RNA sequencing provides a high-resolution roadmap for understanding the multicellular compartmentation of specialized metabolism.</title>
        <authorList>
            <person name="Sun S."/>
            <person name="Shen X."/>
            <person name="Li Y."/>
            <person name="Li Y."/>
            <person name="Wang S."/>
            <person name="Li R."/>
            <person name="Zhang H."/>
            <person name="Shen G."/>
            <person name="Guo B."/>
            <person name="Wei J."/>
            <person name="Xu J."/>
            <person name="St-Pierre B."/>
            <person name="Chen S."/>
            <person name="Sun C."/>
        </authorList>
    </citation>
    <scope>NUCLEOTIDE SEQUENCE [LARGE SCALE GENOMIC DNA]</scope>
</reference>
<organism evidence="1 2">
    <name type="scientific">Catharanthus roseus</name>
    <name type="common">Madagascar periwinkle</name>
    <name type="synonym">Vinca rosea</name>
    <dbReference type="NCBI Taxonomy" id="4058"/>
    <lineage>
        <taxon>Eukaryota</taxon>
        <taxon>Viridiplantae</taxon>
        <taxon>Streptophyta</taxon>
        <taxon>Embryophyta</taxon>
        <taxon>Tracheophyta</taxon>
        <taxon>Spermatophyta</taxon>
        <taxon>Magnoliopsida</taxon>
        <taxon>eudicotyledons</taxon>
        <taxon>Gunneridae</taxon>
        <taxon>Pentapetalae</taxon>
        <taxon>asterids</taxon>
        <taxon>lamiids</taxon>
        <taxon>Gentianales</taxon>
        <taxon>Apocynaceae</taxon>
        <taxon>Rauvolfioideae</taxon>
        <taxon>Vinceae</taxon>
        <taxon>Catharanthinae</taxon>
        <taxon>Catharanthus</taxon>
    </lineage>
</organism>
<comment type="caution">
    <text evidence="1">The sequence shown here is derived from an EMBL/GenBank/DDBJ whole genome shotgun (WGS) entry which is preliminary data.</text>
</comment>
<gene>
    <name evidence="1" type="ORF">M9H77_31727</name>
</gene>
<keyword evidence="2" id="KW-1185">Reference proteome</keyword>
<dbReference type="Proteomes" id="UP001060085">
    <property type="component" value="Linkage Group LG07"/>
</dbReference>
<dbReference type="EMBL" id="CM044707">
    <property type="protein sequence ID" value="KAI5654540.1"/>
    <property type="molecule type" value="Genomic_DNA"/>
</dbReference>
<evidence type="ECO:0000313" key="1">
    <source>
        <dbReference type="EMBL" id="KAI5654540.1"/>
    </source>
</evidence>
<sequence>MKKLKASNGIEDNDMVAYMEKPLKNMFEEFEGQGKASKHPTVDSSPTLTFAGRLLAVDLHQSGIRVTSNLRFYNVYDRSIAHSISSRRN</sequence>